<dbReference type="Pfam" id="PF08484">
    <property type="entry name" value="Methyltransf_14"/>
    <property type="match status" value="1"/>
</dbReference>
<keyword evidence="3" id="KW-1185">Reference proteome</keyword>
<evidence type="ECO:0000259" key="1">
    <source>
        <dbReference type="Pfam" id="PF08484"/>
    </source>
</evidence>
<proteinExistence type="predicted"/>
<dbReference type="CDD" id="cd02440">
    <property type="entry name" value="AdoMet_MTases"/>
    <property type="match status" value="1"/>
</dbReference>
<keyword evidence="2" id="KW-0489">Methyltransferase</keyword>
<dbReference type="RefSeq" id="WP_378110802.1">
    <property type="nucleotide sequence ID" value="NZ_JBHSNC010000017.1"/>
</dbReference>
<accession>A0ABW0QVY5</accession>
<reference evidence="3" key="1">
    <citation type="journal article" date="2019" name="Int. J. Syst. Evol. Microbiol.">
        <title>The Global Catalogue of Microorganisms (GCM) 10K type strain sequencing project: providing services to taxonomists for standard genome sequencing and annotation.</title>
        <authorList>
            <consortium name="The Broad Institute Genomics Platform"/>
            <consortium name="The Broad Institute Genome Sequencing Center for Infectious Disease"/>
            <person name="Wu L."/>
            <person name="Ma J."/>
        </authorList>
    </citation>
    <scope>NUCLEOTIDE SEQUENCE [LARGE SCALE GENOMIC DNA]</scope>
    <source>
        <strain evidence="3">CGMCC 1.18578</strain>
    </source>
</reference>
<dbReference type="Pfam" id="PF13489">
    <property type="entry name" value="Methyltransf_23"/>
    <property type="match status" value="1"/>
</dbReference>
<sequence length="397" mass="45331">MSDSTVCPVCGSYNLNQFLNREGVPANQNLLIGSKAQALSTTRGTLNLVICKDCKFIFNSSFSLEDLQYGSEYDNTQSYSPYFNSYINNLIRDLVDKKGIRQQTIVEVGCGKGGFLRKLVEEGENIGFGFDPSYDGEIIEFGGRLRFEKKYYDEDCTSIQADVVISRHVIEHVPDPVSLLKTLRKTLKNSPNARVFFETRCVEWILKNRVMYDFFYEQCSYFSKISLSNAFQLSGFEVVNVEHIFNGQYLWIEAVVGEPKLEVQNNEINFLLKAALEYVNFEKQWRISATEFLEFYSNNGKLAIWGAGAKGVTFLNLLDPNINFVNCVIDINPNKVGKYIPGSGHEIISIEELCHREIGSILILNPNYFEEISVLLKDLNLNIKLFSERELMNEIRN</sequence>
<protein>
    <submittedName>
        <fullName evidence="2">Class I SAM-dependent methyltransferase</fullName>
    </submittedName>
</protein>
<dbReference type="InterPro" id="IPR013691">
    <property type="entry name" value="MeTrfase_14"/>
</dbReference>
<keyword evidence="2" id="KW-0808">Transferase</keyword>
<evidence type="ECO:0000313" key="2">
    <source>
        <dbReference type="EMBL" id="MFC5528933.1"/>
    </source>
</evidence>
<gene>
    <name evidence="2" type="ORF">ACFPQ4_05630</name>
</gene>
<feature type="domain" description="C-methyltransferase" evidence="1">
    <location>
        <begin position="263"/>
        <end position="373"/>
    </location>
</feature>
<comment type="caution">
    <text evidence="2">The sequence shown here is derived from an EMBL/GenBank/DDBJ whole genome shotgun (WGS) entry which is preliminary data.</text>
</comment>
<dbReference type="EMBL" id="JBHSNC010000017">
    <property type="protein sequence ID" value="MFC5528933.1"/>
    <property type="molecule type" value="Genomic_DNA"/>
</dbReference>
<name>A0ABW0QVY5_9BACL</name>
<evidence type="ECO:0000313" key="3">
    <source>
        <dbReference type="Proteomes" id="UP001596108"/>
    </source>
</evidence>
<dbReference type="SUPFAM" id="SSF53335">
    <property type="entry name" value="S-adenosyl-L-methionine-dependent methyltransferases"/>
    <property type="match status" value="1"/>
</dbReference>
<dbReference type="PANTHER" id="PTHR43861">
    <property type="entry name" value="TRANS-ACONITATE 2-METHYLTRANSFERASE-RELATED"/>
    <property type="match status" value="1"/>
</dbReference>
<organism evidence="2 3">
    <name type="scientific">Cohnella yongneupensis</name>
    <dbReference type="NCBI Taxonomy" id="425006"/>
    <lineage>
        <taxon>Bacteria</taxon>
        <taxon>Bacillati</taxon>
        <taxon>Bacillota</taxon>
        <taxon>Bacilli</taxon>
        <taxon>Bacillales</taxon>
        <taxon>Paenibacillaceae</taxon>
        <taxon>Cohnella</taxon>
    </lineage>
</organism>
<dbReference type="Proteomes" id="UP001596108">
    <property type="component" value="Unassembled WGS sequence"/>
</dbReference>
<dbReference type="GO" id="GO:0032259">
    <property type="term" value="P:methylation"/>
    <property type="evidence" value="ECO:0007669"/>
    <property type="project" value="UniProtKB-KW"/>
</dbReference>
<dbReference type="PANTHER" id="PTHR43861:SF5">
    <property type="entry name" value="BLL5978 PROTEIN"/>
    <property type="match status" value="1"/>
</dbReference>
<dbReference type="Gene3D" id="3.40.50.150">
    <property type="entry name" value="Vaccinia Virus protein VP39"/>
    <property type="match status" value="1"/>
</dbReference>
<dbReference type="GO" id="GO:0008168">
    <property type="term" value="F:methyltransferase activity"/>
    <property type="evidence" value="ECO:0007669"/>
    <property type="project" value="UniProtKB-KW"/>
</dbReference>
<dbReference type="Gene3D" id="3.40.50.720">
    <property type="entry name" value="NAD(P)-binding Rossmann-like Domain"/>
    <property type="match status" value="1"/>
</dbReference>
<dbReference type="InterPro" id="IPR029063">
    <property type="entry name" value="SAM-dependent_MTases_sf"/>
</dbReference>